<dbReference type="GO" id="GO:0051301">
    <property type="term" value="P:cell division"/>
    <property type="evidence" value="ECO:0007669"/>
    <property type="project" value="UniProtKB-KW"/>
</dbReference>
<dbReference type="PROSITE" id="PS51455">
    <property type="entry name" value="PIPK"/>
    <property type="match status" value="1"/>
</dbReference>
<keyword evidence="4" id="KW-0808">Transferase</keyword>
<proteinExistence type="predicted"/>
<dbReference type="Gene3D" id="3.30.800.10">
    <property type="entry name" value="Phosphatidylinositol Phosphate Kinase II Beta"/>
    <property type="match status" value="1"/>
</dbReference>
<evidence type="ECO:0000256" key="4">
    <source>
        <dbReference type="PROSITE-ProRule" id="PRU00781"/>
    </source>
</evidence>
<reference evidence="7" key="1">
    <citation type="journal article" date="2017" name="Nat. Commun.">
        <title>The asparagus genome sheds light on the origin and evolution of a young Y chromosome.</title>
        <authorList>
            <person name="Harkess A."/>
            <person name="Zhou J."/>
            <person name="Xu C."/>
            <person name="Bowers J.E."/>
            <person name="Van der Hulst R."/>
            <person name="Ayyampalayam S."/>
            <person name="Mercati F."/>
            <person name="Riccardi P."/>
            <person name="McKain M.R."/>
            <person name="Kakrana A."/>
            <person name="Tang H."/>
            <person name="Ray J."/>
            <person name="Groenendijk J."/>
            <person name="Arikit S."/>
            <person name="Mathioni S.M."/>
            <person name="Nakano M."/>
            <person name="Shan H."/>
            <person name="Telgmann-Rauber A."/>
            <person name="Kanno A."/>
            <person name="Yue Z."/>
            <person name="Chen H."/>
            <person name="Li W."/>
            <person name="Chen Y."/>
            <person name="Xu X."/>
            <person name="Zhang Y."/>
            <person name="Luo S."/>
            <person name="Chen H."/>
            <person name="Gao J."/>
            <person name="Mao Z."/>
            <person name="Pires J.C."/>
            <person name="Luo M."/>
            <person name="Kudrna D."/>
            <person name="Wing R.A."/>
            <person name="Meyers B.C."/>
            <person name="Yi K."/>
            <person name="Kong H."/>
            <person name="Lavrijsen P."/>
            <person name="Sunseri F."/>
            <person name="Falavigna A."/>
            <person name="Ye Y."/>
            <person name="Leebens-Mack J.H."/>
            <person name="Chen G."/>
        </authorList>
    </citation>
    <scope>NUCLEOTIDE SEQUENCE [LARGE SCALE GENOMIC DNA]</scope>
    <source>
        <strain evidence="7">cv. DH0086</strain>
    </source>
</reference>
<name>A0A5P1FKP9_ASPOF</name>
<dbReference type="EC" id="2.7.1.68" evidence="1"/>
<sequence length="184" mass="21075">MVVLRHLRKLFKVDPANFMMAICGNDALRELSSPGKSGSFFQLTQNDRFMINTVKKSKVKDIFWLYMGSLAVETESIDQWNYRFLGLSESGKGDYEFPQVLSLLFSVLKKTIQKNESSPDSTTRKANDTIGHGLRAHDLSIQSYTERIFKYSNCSHSCFILAHVYIDRYLVQPGVHLSCLNVHR</sequence>
<accession>A0A5P1FKP9</accession>
<dbReference type="GO" id="GO:0005886">
    <property type="term" value="C:plasma membrane"/>
    <property type="evidence" value="ECO:0007669"/>
    <property type="project" value="TreeGrafter"/>
</dbReference>
<dbReference type="Gene3D" id="1.10.472.10">
    <property type="entry name" value="Cyclin-like"/>
    <property type="match status" value="1"/>
</dbReference>
<evidence type="ECO:0000256" key="2">
    <source>
        <dbReference type="ARBA" id="ARBA00022618"/>
    </source>
</evidence>
<dbReference type="Pfam" id="PF01504">
    <property type="entry name" value="PIP5K"/>
    <property type="match status" value="1"/>
</dbReference>
<keyword evidence="4" id="KW-0547">Nucleotide-binding</keyword>
<dbReference type="GO" id="GO:0005524">
    <property type="term" value="F:ATP binding"/>
    <property type="evidence" value="ECO:0007669"/>
    <property type="project" value="UniProtKB-UniRule"/>
</dbReference>
<dbReference type="EMBL" id="CM007382">
    <property type="protein sequence ID" value="ONK77261.1"/>
    <property type="molecule type" value="Genomic_DNA"/>
</dbReference>
<evidence type="ECO:0000256" key="1">
    <source>
        <dbReference type="ARBA" id="ARBA00012172"/>
    </source>
</evidence>
<protein>
    <recommendedName>
        <fullName evidence="1">1-phosphatidylinositol-4-phosphate 5-kinase</fullName>
        <ecNumber evidence="1">2.7.1.68</ecNumber>
    </recommendedName>
</protein>
<dbReference type="AlphaFoldDB" id="A0A5P1FKP9"/>
<dbReference type="PANTHER" id="PTHR23086">
    <property type="entry name" value="PHOSPHATIDYLINOSITOL-4-PHOSPHATE 5-KINASE"/>
    <property type="match status" value="1"/>
</dbReference>
<gene>
    <name evidence="6" type="ORF">A4U43_C02F4730</name>
</gene>
<keyword evidence="7" id="KW-1185">Reference proteome</keyword>
<dbReference type="Pfam" id="PF08613">
    <property type="entry name" value="Cyclin"/>
    <property type="match status" value="1"/>
</dbReference>
<dbReference type="GO" id="GO:0019901">
    <property type="term" value="F:protein kinase binding"/>
    <property type="evidence" value="ECO:0007669"/>
    <property type="project" value="InterPro"/>
</dbReference>
<keyword evidence="4" id="KW-0067">ATP-binding</keyword>
<dbReference type="Proteomes" id="UP000243459">
    <property type="component" value="Chromosome 2"/>
</dbReference>
<dbReference type="GO" id="GO:0016308">
    <property type="term" value="F:1-phosphatidylinositol-4-phosphate 5-kinase activity"/>
    <property type="evidence" value="ECO:0007669"/>
    <property type="project" value="UniProtKB-EC"/>
</dbReference>
<keyword evidence="3" id="KW-0131">Cell cycle</keyword>
<dbReference type="PANTHER" id="PTHR23086:SF114">
    <property type="entry name" value="PHOSPHATIDYLINOSITOL 4-PHOSPHATE 5-KINASE 3"/>
    <property type="match status" value="1"/>
</dbReference>
<keyword evidence="4" id="KW-0418">Kinase</keyword>
<dbReference type="SUPFAM" id="SSF56104">
    <property type="entry name" value="SAICAR synthase-like"/>
    <property type="match status" value="1"/>
</dbReference>
<organism evidence="6 7">
    <name type="scientific">Asparagus officinalis</name>
    <name type="common">Garden asparagus</name>
    <dbReference type="NCBI Taxonomy" id="4686"/>
    <lineage>
        <taxon>Eukaryota</taxon>
        <taxon>Viridiplantae</taxon>
        <taxon>Streptophyta</taxon>
        <taxon>Embryophyta</taxon>
        <taxon>Tracheophyta</taxon>
        <taxon>Spermatophyta</taxon>
        <taxon>Magnoliopsida</taxon>
        <taxon>Liliopsida</taxon>
        <taxon>Asparagales</taxon>
        <taxon>Asparagaceae</taxon>
        <taxon>Asparagoideae</taxon>
        <taxon>Asparagus</taxon>
    </lineage>
</organism>
<evidence type="ECO:0000256" key="3">
    <source>
        <dbReference type="ARBA" id="ARBA00023306"/>
    </source>
</evidence>
<dbReference type="InterPro" id="IPR002498">
    <property type="entry name" value="PInositol-4-P-4/5-kinase_core"/>
</dbReference>
<dbReference type="InterPro" id="IPR013922">
    <property type="entry name" value="Cyclin_PHO80-like"/>
</dbReference>
<keyword evidence="2" id="KW-0132">Cell division</keyword>
<dbReference type="GO" id="GO:0046854">
    <property type="term" value="P:phosphatidylinositol phosphate biosynthetic process"/>
    <property type="evidence" value="ECO:0007669"/>
    <property type="project" value="TreeGrafter"/>
</dbReference>
<feature type="domain" description="PIPK" evidence="5">
    <location>
        <begin position="1"/>
        <end position="184"/>
    </location>
</feature>
<evidence type="ECO:0000313" key="7">
    <source>
        <dbReference type="Proteomes" id="UP000243459"/>
    </source>
</evidence>
<evidence type="ECO:0000313" key="6">
    <source>
        <dbReference type="EMBL" id="ONK77261.1"/>
    </source>
</evidence>
<dbReference type="InterPro" id="IPR023610">
    <property type="entry name" value="PInositol-4/5-P-5/4-kinase"/>
</dbReference>
<dbReference type="InterPro" id="IPR027484">
    <property type="entry name" value="PInositol-4-P-5-kinase_N"/>
</dbReference>
<evidence type="ECO:0000259" key="5">
    <source>
        <dbReference type="PROSITE" id="PS51455"/>
    </source>
</evidence>
<dbReference type="Gramene" id="ONK77261">
    <property type="protein sequence ID" value="ONK77261"/>
    <property type="gene ID" value="A4U43_C02F4730"/>
</dbReference>